<evidence type="ECO:0000313" key="2">
    <source>
        <dbReference type="Proteomes" id="UP001322744"/>
    </source>
</evidence>
<keyword evidence="2" id="KW-1185">Reference proteome</keyword>
<accession>A0ABZ0U0I6</accession>
<reference evidence="1 2" key="1">
    <citation type="submission" date="2023-12" db="EMBL/GenBank/DDBJ databases">
        <authorList>
            <person name="Manesh M.J.H."/>
            <person name="Bing R.G."/>
            <person name="Willard D.J."/>
            <person name="Kelly R.M."/>
        </authorList>
    </citation>
    <scope>NUCLEOTIDE SEQUENCE [LARGE SCALE GENOMIC DNA]</scope>
    <source>
        <strain evidence="1 2">DSM 8977</strain>
    </source>
</reference>
<evidence type="ECO:0000313" key="1">
    <source>
        <dbReference type="EMBL" id="WPX08128.1"/>
    </source>
</evidence>
<organism evidence="1 2">
    <name type="scientific">Anaerocellum danielii</name>
    <dbReference type="NCBI Taxonomy" id="1387557"/>
    <lineage>
        <taxon>Bacteria</taxon>
        <taxon>Bacillati</taxon>
        <taxon>Bacillota</taxon>
        <taxon>Bacillota incertae sedis</taxon>
        <taxon>Caldicellulosiruptorales</taxon>
        <taxon>Caldicellulosiruptoraceae</taxon>
        <taxon>Anaerocellum</taxon>
    </lineage>
</organism>
<name>A0ABZ0U0I6_9FIRM</name>
<gene>
    <name evidence="1" type="ORF">SOJ16_001992</name>
</gene>
<protein>
    <submittedName>
        <fullName evidence="1">Uncharacterized protein</fullName>
    </submittedName>
</protein>
<sequence length="138" mass="16236">MKYRILDEVEVCYYCGSPHIIKNQEHFYFGIDLKENELLHDTSFQDSVYCFNCGDYTDSTVGMLVLVENKLYVIAENYDTYRIAEIPCFIEDDSLYFEREVIHIAEIPANQLDLHERYSNAEHFVENLLNIVATKSRC</sequence>
<dbReference type="EMBL" id="CP139957">
    <property type="protein sequence ID" value="WPX08128.1"/>
    <property type="molecule type" value="Genomic_DNA"/>
</dbReference>
<dbReference type="Proteomes" id="UP001322744">
    <property type="component" value="Chromosome"/>
</dbReference>
<proteinExistence type="predicted"/>
<dbReference type="RefSeq" id="WP_045175433.1">
    <property type="nucleotide sequence ID" value="NZ_CP139957.1"/>
</dbReference>